<feature type="compositionally biased region" description="Low complexity" evidence="8">
    <location>
        <begin position="28"/>
        <end position="42"/>
    </location>
</feature>
<evidence type="ECO:0000256" key="8">
    <source>
        <dbReference type="SAM" id="MobiDB-lite"/>
    </source>
</evidence>
<dbReference type="FunFam" id="1.10.510.10:FF:000021">
    <property type="entry name" value="Serine/threonine protein kinase"/>
    <property type="match status" value="1"/>
</dbReference>
<sequence length="669" mass="72659">MRDTPAIPAENASPQPGASSAEAEPTRALDAGASDALAAASSEPEVQAERDDGGSAEVGTETAAPEDSLTEGSLIAGRYRLERPLGDGGMGQVYRAEHVLMRKTVALKVLHAELTENKEVVARFQREAQAAALLDSPHVCQATDFGQTDDGEFFLVMEYLEGQTLHEAMALGKMPLIRAAHIVRQVATALAQAHAHGIVHRDLKPENIMLVDREGDPDFVKIMDFGIARISMAEEAGGEKPTRLTRKGMVYGTPHYMAPEQIAGAEVDARADLYALGVVFFEMLTGQPPYDDENVARLMGKHVTHPIPTLRERCPEVAFPQAAERLIARLLAKDADGRPANAEALIEELDALKDSPLTAAIAPIATAAASAAGDSLTSLRQRAVEVSGPLRERILETSAPLRERWKSEVLPRWQALSPDEQRLIRGLAIGALVMVVSILALTFYVISGDTRAQRQTEASREALMEDPQVLEALAAARTGDRAALEALLLQNPDDADLRYLALMADLHVEREVDLLEEARTIVAADERYAHDPALVDAVVARFASGNDDAATWLKDHLTSTSRSAIARVASQGERASIRRRAHAFLEDAEALDDLDRWERLGVELRVAGNCEGYKEKIEAIVDLDDPRARPTLQAMSDSPKVGCGFLNRRDCIACVRDDLKRALEVLPEP</sequence>
<dbReference type="PANTHER" id="PTHR43289">
    <property type="entry name" value="MITOGEN-ACTIVATED PROTEIN KINASE KINASE KINASE 20-RELATED"/>
    <property type="match status" value="1"/>
</dbReference>
<evidence type="ECO:0000313" key="11">
    <source>
        <dbReference type="EMBL" id="TXD33962.1"/>
    </source>
</evidence>
<reference evidence="11 12" key="1">
    <citation type="submission" date="2019-08" db="EMBL/GenBank/DDBJ databases">
        <title>Bradymonadales sp. TMQ4.</title>
        <authorList>
            <person name="Liang Q."/>
        </authorList>
    </citation>
    <scope>NUCLEOTIDE SEQUENCE [LARGE SCALE GENOMIC DNA]</scope>
    <source>
        <strain evidence="11 12">TMQ4</strain>
    </source>
</reference>
<dbReference type="RefSeq" id="WP_146983299.1">
    <property type="nucleotide sequence ID" value="NZ_VOSM01000017.1"/>
</dbReference>
<dbReference type="Pfam" id="PF00069">
    <property type="entry name" value="Pkinase"/>
    <property type="match status" value="1"/>
</dbReference>
<dbReference type="InterPro" id="IPR011009">
    <property type="entry name" value="Kinase-like_dom_sf"/>
</dbReference>
<keyword evidence="2" id="KW-0723">Serine/threonine-protein kinase</keyword>
<organism evidence="11 12">
    <name type="scientific">Lujinxingia vulgaris</name>
    <dbReference type="NCBI Taxonomy" id="2600176"/>
    <lineage>
        <taxon>Bacteria</taxon>
        <taxon>Deltaproteobacteria</taxon>
        <taxon>Bradymonadales</taxon>
        <taxon>Lujinxingiaceae</taxon>
        <taxon>Lujinxingia</taxon>
    </lineage>
</organism>
<feature type="domain" description="Protein kinase" evidence="10">
    <location>
        <begin position="79"/>
        <end position="352"/>
    </location>
</feature>
<keyword evidence="9" id="KW-0472">Membrane</keyword>
<evidence type="ECO:0000256" key="6">
    <source>
        <dbReference type="ARBA" id="ARBA00022840"/>
    </source>
</evidence>
<gene>
    <name evidence="11" type="ORF">FRC98_19910</name>
</gene>
<dbReference type="PROSITE" id="PS00108">
    <property type="entry name" value="PROTEIN_KINASE_ST"/>
    <property type="match status" value="1"/>
</dbReference>
<keyword evidence="6 7" id="KW-0067">ATP-binding</keyword>
<dbReference type="PROSITE" id="PS00107">
    <property type="entry name" value="PROTEIN_KINASE_ATP"/>
    <property type="match status" value="1"/>
</dbReference>
<keyword evidence="5 11" id="KW-0418">Kinase</keyword>
<keyword evidence="4 7" id="KW-0547">Nucleotide-binding</keyword>
<feature type="transmembrane region" description="Helical" evidence="9">
    <location>
        <begin position="423"/>
        <end position="446"/>
    </location>
</feature>
<evidence type="ECO:0000256" key="9">
    <source>
        <dbReference type="SAM" id="Phobius"/>
    </source>
</evidence>
<dbReference type="GO" id="GO:0004674">
    <property type="term" value="F:protein serine/threonine kinase activity"/>
    <property type="evidence" value="ECO:0007669"/>
    <property type="project" value="UniProtKB-KW"/>
</dbReference>
<dbReference type="InterPro" id="IPR000719">
    <property type="entry name" value="Prot_kinase_dom"/>
</dbReference>
<dbReference type="SMART" id="SM00220">
    <property type="entry name" value="S_TKc"/>
    <property type="match status" value="1"/>
</dbReference>
<proteinExistence type="predicted"/>
<evidence type="ECO:0000259" key="10">
    <source>
        <dbReference type="PROSITE" id="PS50011"/>
    </source>
</evidence>
<dbReference type="GO" id="GO:0005524">
    <property type="term" value="F:ATP binding"/>
    <property type="evidence" value="ECO:0007669"/>
    <property type="project" value="UniProtKB-UniRule"/>
</dbReference>
<comment type="caution">
    <text evidence="11">The sequence shown here is derived from an EMBL/GenBank/DDBJ whole genome shotgun (WGS) entry which is preliminary data.</text>
</comment>
<dbReference type="PROSITE" id="PS50011">
    <property type="entry name" value="PROTEIN_KINASE_DOM"/>
    <property type="match status" value="1"/>
</dbReference>
<accession>A0A5C6X364</accession>
<evidence type="ECO:0000256" key="2">
    <source>
        <dbReference type="ARBA" id="ARBA00022527"/>
    </source>
</evidence>
<dbReference type="Gene3D" id="1.10.510.10">
    <property type="entry name" value="Transferase(Phosphotransferase) domain 1"/>
    <property type="match status" value="1"/>
</dbReference>
<feature type="region of interest" description="Disordered" evidence="8">
    <location>
        <begin position="1"/>
        <end position="71"/>
    </location>
</feature>
<dbReference type="EC" id="2.7.11.1" evidence="1"/>
<dbReference type="Proteomes" id="UP000321412">
    <property type="component" value="Unassembled WGS sequence"/>
</dbReference>
<keyword evidence="9" id="KW-1133">Transmembrane helix</keyword>
<dbReference type="CDD" id="cd14014">
    <property type="entry name" value="STKc_PknB_like"/>
    <property type="match status" value="1"/>
</dbReference>
<name>A0A5C6X364_9DELT</name>
<keyword evidence="9" id="KW-0812">Transmembrane</keyword>
<dbReference type="InterPro" id="IPR008271">
    <property type="entry name" value="Ser/Thr_kinase_AS"/>
</dbReference>
<dbReference type="SUPFAM" id="SSF56112">
    <property type="entry name" value="Protein kinase-like (PK-like)"/>
    <property type="match status" value="1"/>
</dbReference>
<evidence type="ECO:0000256" key="5">
    <source>
        <dbReference type="ARBA" id="ARBA00022777"/>
    </source>
</evidence>
<feature type="binding site" evidence="7">
    <location>
        <position position="108"/>
    </location>
    <ligand>
        <name>ATP</name>
        <dbReference type="ChEBI" id="CHEBI:30616"/>
    </ligand>
</feature>
<evidence type="ECO:0000256" key="7">
    <source>
        <dbReference type="PROSITE-ProRule" id="PRU10141"/>
    </source>
</evidence>
<protein>
    <recommendedName>
        <fullName evidence="1">non-specific serine/threonine protein kinase</fullName>
        <ecNumber evidence="1">2.7.11.1</ecNumber>
    </recommendedName>
</protein>
<keyword evidence="3" id="KW-0808">Transferase</keyword>
<dbReference type="PANTHER" id="PTHR43289:SF6">
    <property type="entry name" value="SERINE_THREONINE-PROTEIN KINASE NEKL-3"/>
    <property type="match status" value="1"/>
</dbReference>
<evidence type="ECO:0000256" key="3">
    <source>
        <dbReference type="ARBA" id="ARBA00022679"/>
    </source>
</evidence>
<dbReference type="OrthoDB" id="5508284at2"/>
<dbReference type="Gene3D" id="3.30.200.20">
    <property type="entry name" value="Phosphorylase Kinase, domain 1"/>
    <property type="match status" value="1"/>
</dbReference>
<dbReference type="EMBL" id="VOSM01000017">
    <property type="protein sequence ID" value="TXD33962.1"/>
    <property type="molecule type" value="Genomic_DNA"/>
</dbReference>
<keyword evidence="12" id="KW-1185">Reference proteome</keyword>
<evidence type="ECO:0000313" key="12">
    <source>
        <dbReference type="Proteomes" id="UP000321412"/>
    </source>
</evidence>
<evidence type="ECO:0000256" key="4">
    <source>
        <dbReference type="ARBA" id="ARBA00022741"/>
    </source>
</evidence>
<evidence type="ECO:0000256" key="1">
    <source>
        <dbReference type="ARBA" id="ARBA00012513"/>
    </source>
</evidence>
<dbReference type="AlphaFoldDB" id="A0A5C6X364"/>
<dbReference type="InterPro" id="IPR017441">
    <property type="entry name" value="Protein_kinase_ATP_BS"/>
</dbReference>